<proteinExistence type="predicted"/>
<dbReference type="EMBL" id="CP038449">
    <property type="protein sequence ID" value="QJT41261.1"/>
    <property type="molecule type" value="Genomic_DNA"/>
</dbReference>
<name>A0ABX6NZ89_AERME</name>
<sequence length="86" mass="9476">MNKKDRKEVAKLIERLNELKIQCEEIGTFIQDLADAEQDKFDSLTEGLQATEMGEQIKESADSLSNAASACEDGNISDAIEALEDI</sequence>
<protein>
    <submittedName>
        <fullName evidence="1">Uncharacterized protein</fullName>
    </submittedName>
</protein>
<organism evidence="1 2">
    <name type="scientific">Aeromonas media</name>
    <dbReference type="NCBI Taxonomy" id="651"/>
    <lineage>
        <taxon>Bacteria</taxon>
        <taxon>Pseudomonadati</taxon>
        <taxon>Pseudomonadota</taxon>
        <taxon>Gammaproteobacteria</taxon>
        <taxon>Aeromonadales</taxon>
        <taxon>Aeromonadaceae</taxon>
        <taxon>Aeromonas</taxon>
    </lineage>
</organism>
<geneLocation type="plasmid" evidence="2">
    <name>paeme5</name>
</geneLocation>
<reference evidence="1 2" key="1">
    <citation type="submission" date="2019-03" db="EMBL/GenBank/DDBJ databases">
        <title>Novel transposon Tn6433 accelerates the dissemination of tet(E) in Aeromonas from aerobic biofilm under oxytetracycline stress.</title>
        <authorList>
            <person name="Shi Y."/>
            <person name="Tian Z."/>
            <person name="Zhang Y."/>
            <person name="Zhang H."/>
            <person name="Yang M."/>
        </authorList>
    </citation>
    <scope>NUCLEOTIDE SEQUENCE [LARGE SCALE GENOMIC DNA]</scope>
    <source>
        <strain evidence="1 2">R50-22</strain>
        <plasmid evidence="2">paeme5</plasmid>
    </source>
</reference>
<accession>A0ABX6NZ89</accession>
<keyword evidence="2" id="KW-1185">Reference proteome</keyword>
<dbReference type="RefSeq" id="WP_171277316.1">
    <property type="nucleotide sequence ID" value="NZ_CP038449.1"/>
</dbReference>
<evidence type="ECO:0000313" key="2">
    <source>
        <dbReference type="Proteomes" id="UP000502657"/>
    </source>
</evidence>
<keyword evidence="1" id="KW-0614">Plasmid</keyword>
<gene>
    <name evidence="1" type="ORF">E4188_22445</name>
</gene>
<evidence type="ECO:0000313" key="1">
    <source>
        <dbReference type="EMBL" id="QJT41261.1"/>
    </source>
</evidence>
<dbReference type="Proteomes" id="UP000502657">
    <property type="component" value="Plasmid pAeme5"/>
</dbReference>